<accession>A0A7W2KLF0</accession>
<comment type="caution">
    <text evidence="1">The sequence shown here is derived from an EMBL/GenBank/DDBJ whole genome shotgun (WGS) entry which is preliminary data.</text>
</comment>
<proteinExistence type="predicted"/>
<name>A0A7W2KLF0_9PSED</name>
<dbReference type="EMBL" id="JACGCX010000038">
    <property type="protein sequence ID" value="MBA6100551.1"/>
    <property type="molecule type" value="Genomic_DNA"/>
</dbReference>
<organism evidence="1 2">
    <name type="scientific">Pseudomonas juntendi</name>
    <dbReference type="NCBI Taxonomy" id="2666183"/>
    <lineage>
        <taxon>Bacteria</taxon>
        <taxon>Pseudomonadati</taxon>
        <taxon>Pseudomonadota</taxon>
        <taxon>Gammaproteobacteria</taxon>
        <taxon>Pseudomonadales</taxon>
        <taxon>Pseudomonadaceae</taxon>
        <taxon>Pseudomonas</taxon>
    </lineage>
</organism>
<protein>
    <submittedName>
        <fullName evidence="1">Uncharacterized protein</fullName>
    </submittedName>
</protein>
<dbReference type="Proteomes" id="UP000545074">
    <property type="component" value="Unassembled WGS sequence"/>
</dbReference>
<evidence type="ECO:0000313" key="2">
    <source>
        <dbReference type="Proteomes" id="UP000545074"/>
    </source>
</evidence>
<dbReference type="AlphaFoldDB" id="A0A7W2KLF0"/>
<evidence type="ECO:0000313" key="1">
    <source>
        <dbReference type="EMBL" id="MBA6100551.1"/>
    </source>
</evidence>
<gene>
    <name evidence="1" type="ORF">H4C80_26015</name>
</gene>
<reference evidence="1 2" key="1">
    <citation type="submission" date="2020-07" db="EMBL/GenBank/DDBJ databases">
        <title>Diversity of carbapenemase encoding genes among Pseudomonas putida group clinical isolates in a tertiary Brazilian hospital.</title>
        <authorList>
            <person name="Alberto-Lei F."/>
            <person name="Nodari C.S."/>
            <person name="Streling A.P."/>
            <person name="Paulino J.T."/>
            <person name="Bessa-Neto F.O."/>
            <person name="Cayo R."/>
            <person name="Gales A.C."/>
        </authorList>
    </citation>
    <scope>NUCLEOTIDE SEQUENCE [LARGE SCALE GENOMIC DNA]</scope>
    <source>
        <strain evidence="1 2">12815</strain>
    </source>
</reference>
<dbReference type="RefSeq" id="WP_182390570.1">
    <property type="nucleotide sequence ID" value="NZ_JACGCX010000038.1"/>
</dbReference>
<sequence length="198" mass="23516">MKEFYVINADENHGVPLFFDVEWNPHLPEFNQVLENPSRDMFENIYQAKIDLDAFYGDAFLEQYIVSSDFEHLCELYDCNYFSVPLMLELRKGVKVNKSYNLFFVQGRYSILDVEKSKFVLMNEGLLRPEEERQGMPVVYDRIEEFVVRSGVYEDLFYCEELKQMVCSSEFMCGYFEKKLIGLEFKKIDSDFTYAPWG</sequence>